<dbReference type="Gene3D" id="1.20.210.10">
    <property type="entry name" value="Cytochrome c oxidase-like, subunit I domain"/>
    <property type="match status" value="2"/>
</dbReference>
<evidence type="ECO:0000313" key="2">
    <source>
        <dbReference type="Proteomes" id="UP000251241"/>
    </source>
</evidence>
<reference evidence="1 2" key="1">
    <citation type="submission" date="2018-06" db="EMBL/GenBank/DDBJ databases">
        <authorList>
            <consortium name="Pathogen Informatics"/>
            <person name="Doyle S."/>
        </authorList>
    </citation>
    <scope>NUCLEOTIDE SEQUENCE [LARGE SCALE GENOMIC DNA]</scope>
    <source>
        <strain evidence="1 2">NCTC11343</strain>
    </source>
</reference>
<dbReference type="AlphaFoldDB" id="A0A2X2IWE8"/>
<protein>
    <submittedName>
        <fullName evidence="1">Cbb3-type cytochrome c oxidase subunit I</fullName>
    </submittedName>
</protein>
<dbReference type="RefSeq" id="WP_112373497.1">
    <property type="nucleotide sequence ID" value="NZ_CP069793.1"/>
</dbReference>
<dbReference type="SUPFAM" id="SSF81442">
    <property type="entry name" value="Cytochrome c oxidase subunit I-like"/>
    <property type="match status" value="1"/>
</dbReference>
<organism evidence="1 2">
    <name type="scientific">Sphingobacterium multivorum</name>
    <dbReference type="NCBI Taxonomy" id="28454"/>
    <lineage>
        <taxon>Bacteria</taxon>
        <taxon>Pseudomonadati</taxon>
        <taxon>Bacteroidota</taxon>
        <taxon>Sphingobacteriia</taxon>
        <taxon>Sphingobacteriales</taxon>
        <taxon>Sphingobacteriaceae</taxon>
        <taxon>Sphingobacterium</taxon>
    </lineage>
</organism>
<evidence type="ECO:0000313" key="1">
    <source>
        <dbReference type="EMBL" id="SPZ83586.1"/>
    </source>
</evidence>
<dbReference type="GeneID" id="97181847"/>
<dbReference type="InterPro" id="IPR036927">
    <property type="entry name" value="Cyt_c_oxase-like_su1_sf"/>
</dbReference>
<dbReference type="Proteomes" id="UP000251241">
    <property type="component" value="Unassembled WGS sequence"/>
</dbReference>
<sequence>MAHIAIHKSPEAYAVLPFFITAGIFFLLFSFLLVFSGGQLFGHHFQPKVLAIVHSLALGWGTMVIYGAAYQLVPVIFERSLRSSKLAFFSYILLTSGTCVLIYSFWYFKIGLLMCVGGLLITLSSYLYFYLLWMTTKDVEHLFELRLYFTFSAFWLCFTTTLGLLLAINLAHGFLTKSHLDILKLHAHVGIVGWFLQLILGAGAKMLPMFLLGQSTKTKWLYVSVILINLGLVLFLLDGYSHPVGLRSLTFGAIVLLGVVCWAVFVVDCLVHRARKVLDIPMKHSFISFLSLLFAFLTLPMVVRQESGNWVNLYAVWVFFGWITGIILGMTYKTLPFMIWNWRYKDLNGIKKIPLPKELYSQRLLSIQYYLYLVALVVMAVAVAGQFRWALYCAAWLWAALAAVYVVNVGKVVFHQRKSK</sequence>
<accession>A0A2X2IWE8</accession>
<proteinExistence type="predicted"/>
<name>A0A2X2IWE8_SPHMU</name>
<gene>
    <name evidence="1" type="ORF">NCTC11343_00105</name>
</gene>
<dbReference type="EMBL" id="UAUU01000002">
    <property type="protein sequence ID" value="SPZ83586.1"/>
    <property type="molecule type" value="Genomic_DNA"/>
</dbReference>